<organism evidence="1 2">
    <name type="scientific">Paramecium octaurelia</name>
    <dbReference type="NCBI Taxonomy" id="43137"/>
    <lineage>
        <taxon>Eukaryota</taxon>
        <taxon>Sar</taxon>
        <taxon>Alveolata</taxon>
        <taxon>Ciliophora</taxon>
        <taxon>Intramacronucleata</taxon>
        <taxon>Oligohymenophorea</taxon>
        <taxon>Peniculida</taxon>
        <taxon>Parameciidae</taxon>
        <taxon>Paramecium</taxon>
    </lineage>
</organism>
<proteinExistence type="predicted"/>
<dbReference type="EMBL" id="CAJJDP010000003">
    <property type="protein sequence ID" value="CAD8132931.1"/>
    <property type="molecule type" value="Genomic_DNA"/>
</dbReference>
<keyword evidence="2" id="KW-1185">Reference proteome</keyword>
<accession>A0A8S1RV96</accession>
<name>A0A8S1RV96_PAROT</name>
<dbReference type="AlphaFoldDB" id="A0A8S1RV96"/>
<dbReference type="Proteomes" id="UP000683925">
    <property type="component" value="Unassembled WGS sequence"/>
</dbReference>
<reference evidence="1" key="1">
    <citation type="submission" date="2021-01" db="EMBL/GenBank/DDBJ databases">
        <authorList>
            <consortium name="Genoscope - CEA"/>
            <person name="William W."/>
        </authorList>
    </citation>
    <scope>NUCLEOTIDE SEQUENCE</scope>
</reference>
<evidence type="ECO:0000313" key="2">
    <source>
        <dbReference type="Proteomes" id="UP000683925"/>
    </source>
</evidence>
<gene>
    <name evidence="1" type="ORF">POCTA_138.1.T0040201</name>
</gene>
<comment type="caution">
    <text evidence="1">The sequence shown here is derived from an EMBL/GenBank/DDBJ whole genome shotgun (WGS) entry which is preliminary data.</text>
</comment>
<sequence length="337" mass="40008">MKQKKLYSPHHQSNSFSRFTSQQDLCIDSSYISKYLGQQKHLQSPQKLMSTMYLNRFETNTLNSPLSDRSHSNNKYKQLTKNYFQKKYLLLTAGNEKSIKAWRNYLINSFRKKMEEFFNLKKLILSPQNRGRKLKLGRFDNPIKQFCYLSDEIIALNALAKQKVPGIDLIQEQDKLIKTNYQYLKNSDNVDYDSKMQSMISQYEVIINRIQREAFKIHLPNYIQVKMQNYNDFYDVDNKHANPYFSSKLYDSCQQLKFQNKKLVKNSQQTSICENIQFSKFDEPIQKNDNTIQPQKSLSKPLVLEQNLTTIFYIMIMKMKWHLQNKLANQSQSEINA</sequence>
<evidence type="ECO:0000313" key="1">
    <source>
        <dbReference type="EMBL" id="CAD8132931.1"/>
    </source>
</evidence>
<protein>
    <submittedName>
        <fullName evidence="1">Uncharacterized protein</fullName>
    </submittedName>
</protein>
<dbReference type="OMA" id="IFYIMIM"/>
<dbReference type="OrthoDB" id="10289785at2759"/>